<proteinExistence type="predicted"/>
<dbReference type="Pfam" id="PF01927">
    <property type="entry name" value="Mut7-C"/>
    <property type="match status" value="1"/>
</dbReference>
<name>X0WS37_9ZZZZ</name>
<sequence length="166" mass="18388">MTPTFLVDGMLGSLNRWLRICGFDTRYVQNAPDGELLEIVEREGRVLLTRDRLLSRKALRAGRTAFFVEGDGDAEKLASVAKRFGLNLGVEMSRCAECGGRLLSVSREDVRSSIPSGTYNAYQEFWACVSCGKVYWRGSHWGSIVDTISKARKLAGQTSGDSEQDL</sequence>
<dbReference type="PANTHER" id="PTHR39081">
    <property type="entry name" value="MUT7-C DOMAIN-CONTAINING PROTEIN"/>
    <property type="match status" value="1"/>
</dbReference>
<dbReference type="PANTHER" id="PTHR39081:SF1">
    <property type="entry name" value="MUT7-C RNASE DOMAIN-CONTAINING PROTEIN"/>
    <property type="match status" value="1"/>
</dbReference>
<organism evidence="2">
    <name type="scientific">marine sediment metagenome</name>
    <dbReference type="NCBI Taxonomy" id="412755"/>
    <lineage>
        <taxon>unclassified sequences</taxon>
        <taxon>metagenomes</taxon>
        <taxon>ecological metagenomes</taxon>
    </lineage>
</organism>
<dbReference type="AlphaFoldDB" id="X0WS37"/>
<gene>
    <name evidence="2" type="ORF">S01H1_72267</name>
</gene>
<feature type="domain" description="Mut7-C RNAse" evidence="1">
    <location>
        <begin position="4"/>
        <end position="147"/>
    </location>
</feature>
<accession>X0WS37</accession>
<dbReference type="EMBL" id="BARS01048182">
    <property type="protein sequence ID" value="GAG33784.1"/>
    <property type="molecule type" value="Genomic_DNA"/>
</dbReference>
<dbReference type="InterPro" id="IPR002782">
    <property type="entry name" value="Mut7-C_RNAse_dom"/>
</dbReference>
<evidence type="ECO:0000313" key="2">
    <source>
        <dbReference type="EMBL" id="GAG33784.1"/>
    </source>
</evidence>
<comment type="caution">
    <text evidence="2">The sequence shown here is derived from an EMBL/GenBank/DDBJ whole genome shotgun (WGS) entry which is preliminary data.</text>
</comment>
<evidence type="ECO:0000259" key="1">
    <source>
        <dbReference type="Pfam" id="PF01927"/>
    </source>
</evidence>
<reference evidence="2" key="1">
    <citation type="journal article" date="2014" name="Front. Microbiol.">
        <title>High frequency of phylogenetically diverse reductive dehalogenase-homologous genes in deep subseafloor sedimentary metagenomes.</title>
        <authorList>
            <person name="Kawai M."/>
            <person name="Futagami T."/>
            <person name="Toyoda A."/>
            <person name="Takaki Y."/>
            <person name="Nishi S."/>
            <person name="Hori S."/>
            <person name="Arai W."/>
            <person name="Tsubouchi T."/>
            <person name="Morono Y."/>
            <person name="Uchiyama I."/>
            <person name="Ito T."/>
            <person name="Fujiyama A."/>
            <person name="Inagaki F."/>
            <person name="Takami H."/>
        </authorList>
    </citation>
    <scope>NUCLEOTIDE SEQUENCE</scope>
    <source>
        <strain evidence="2">Expedition CK06-06</strain>
    </source>
</reference>
<protein>
    <recommendedName>
        <fullName evidence="1">Mut7-C RNAse domain-containing protein</fullName>
    </recommendedName>
</protein>